<keyword evidence="3" id="KW-1185">Reference proteome</keyword>
<evidence type="ECO:0000313" key="3">
    <source>
        <dbReference type="Proteomes" id="UP000694416"/>
    </source>
</evidence>
<reference evidence="2" key="2">
    <citation type="submission" date="2025-09" db="UniProtKB">
        <authorList>
            <consortium name="Ensembl"/>
        </authorList>
    </citation>
    <scope>IDENTIFICATION</scope>
</reference>
<feature type="region of interest" description="Disordered" evidence="1">
    <location>
        <begin position="1"/>
        <end position="22"/>
    </location>
</feature>
<protein>
    <submittedName>
        <fullName evidence="2">Uncharacterized protein</fullName>
    </submittedName>
</protein>
<sequence length="109" mass="11910">PGSLSWLSPSQGTPWGLTPSNSSEPPLYGSGLLDSAFSLGTSFRKTLRIDLTQSQRPPHRSLSLHSGKGLVLGNWPMLLISSYTPRLTLAYTVQLEMLLQVPEMQSDQV</sequence>
<evidence type="ECO:0000313" key="2">
    <source>
        <dbReference type="Ensembl" id="ENSPTEP00000014988.1"/>
    </source>
</evidence>
<dbReference type="AlphaFoldDB" id="A0A8C9LNF8"/>
<name>A0A8C9LNF8_9PRIM</name>
<proteinExistence type="predicted"/>
<reference evidence="2" key="1">
    <citation type="submission" date="2025-08" db="UniProtKB">
        <authorList>
            <consortium name="Ensembl"/>
        </authorList>
    </citation>
    <scope>IDENTIFICATION</scope>
</reference>
<dbReference type="Ensembl" id="ENSPTET00000022417.1">
    <property type="protein sequence ID" value="ENSPTEP00000014988.1"/>
    <property type="gene ID" value="ENSPTEG00000016693.1"/>
</dbReference>
<evidence type="ECO:0000256" key="1">
    <source>
        <dbReference type="SAM" id="MobiDB-lite"/>
    </source>
</evidence>
<organism evidence="2 3">
    <name type="scientific">Piliocolobus tephrosceles</name>
    <name type="common">Ugandan red Colobus</name>
    <dbReference type="NCBI Taxonomy" id="591936"/>
    <lineage>
        <taxon>Eukaryota</taxon>
        <taxon>Metazoa</taxon>
        <taxon>Chordata</taxon>
        <taxon>Craniata</taxon>
        <taxon>Vertebrata</taxon>
        <taxon>Euteleostomi</taxon>
        <taxon>Mammalia</taxon>
        <taxon>Eutheria</taxon>
        <taxon>Euarchontoglires</taxon>
        <taxon>Primates</taxon>
        <taxon>Haplorrhini</taxon>
        <taxon>Catarrhini</taxon>
        <taxon>Cercopithecidae</taxon>
        <taxon>Colobinae</taxon>
        <taxon>Piliocolobus</taxon>
    </lineage>
</organism>
<accession>A0A8C9LNF8</accession>
<dbReference type="Proteomes" id="UP000694416">
    <property type="component" value="Unplaced"/>
</dbReference>